<feature type="region of interest" description="Disordered" evidence="1">
    <location>
        <begin position="166"/>
        <end position="242"/>
    </location>
</feature>
<feature type="compositionally biased region" description="Basic and acidic residues" evidence="1">
    <location>
        <begin position="166"/>
        <end position="177"/>
    </location>
</feature>
<accession>A0A7J5E2Q4</accession>
<feature type="region of interest" description="Disordered" evidence="1">
    <location>
        <begin position="1"/>
        <end position="132"/>
    </location>
</feature>
<keyword evidence="2" id="KW-1133">Transmembrane helix</keyword>
<evidence type="ECO:0000313" key="5">
    <source>
        <dbReference type="Proteomes" id="UP000449906"/>
    </source>
</evidence>
<evidence type="ECO:0000313" key="4">
    <source>
        <dbReference type="EMBL" id="KAB2812498.1"/>
    </source>
</evidence>
<feature type="compositionally biased region" description="Pro residues" evidence="1">
    <location>
        <begin position="113"/>
        <end position="124"/>
    </location>
</feature>
<feature type="transmembrane region" description="Helical" evidence="2">
    <location>
        <begin position="142"/>
        <end position="164"/>
    </location>
</feature>
<dbReference type="EMBL" id="WBVM01000001">
    <property type="protein sequence ID" value="KAB2812498.1"/>
    <property type="molecule type" value="Genomic_DNA"/>
</dbReference>
<dbReference type="InterPro" id="IPR018929">
    <property type="entry name" value="DUF2510"/>
</dbReference>
<dbReference type="AlphaFoldDB" id="A0A7J5E2Q4"/>
<protein>
    <submittedName>
        <fullName evidence="4">DUF2510 domain-containing protein</fullName>
    </submittedName>
</protein>
<gene>
    <name evidence="4" type="ORF">F9L07_12095</name>
</gene>
<name>A0A7J5E2Q4_NOCSI</name>
<feature type="compositionally biased region" description="Low complexity" evidence="1">
    <location>
        <begin position="20"/>
        <end position="34"/>
    </location>
</feature>
<evidence type="ECO:0000256" key="2">
    <source>
        <dbReference type="SAM" id="Phobius"/>
    </source>
</evidence>
<feature type="compositionally biased region" description="Low complexity" evidence="1">
    <location>
        <begin position="178"/>
        <end position="194"/>
    </location>
</feature>
<proteinExistence type="predicted"/>
<feature type="compositionally biased region" description="Basic and acidic residues" evidence="1">
    <location>
        <begin position="1"/>
        <end position="11"/>
    </location>
</feature>
<dbReference type="Pfam" id="PF10708">
    <property type="entry name" value="DUF2510"/>
    <property type="match status" value="1"/>
</dbReference>
<organism evidence="4 5">
    <name type="scientific">Nocardioides simplex</name>
    <name type="common">Arthrobacter simplex</name>
    <dbReference type="NCBI Taxonomy" id="2045"/>
    <lineage>
        <taxon>Bacteria</taxon>
        <taxon>Bacillati</taxon>
        <taxon>Actinomycetota</taxon>
        <taxon>Actinomycetes</taxon>
        <taxon>Propionibacteriales</taxon>
        <taxon>Nocardioidaceae</taxon>
        <taxon>Pimelobacter</taxon>
    </lineage>
</organism>
<comment type="caution">
    <text evidence="4">The sequence shown here is derived from an EMBL/GenBank/DDBJ whole genome shotgun (WGS) entry which is preliminary data.</text>
</comment>
<evidence type="ECO:0000259" key="3">
    <source>
        <dbReference type="Pfam" id="PF10708"/>
    </source>
</evidence>
<evidence type="ECO:0000256" key="1">
    <source>
        <dbReference type="SAM" id="MobiDB-lite"/>
    </source>
</evidence>
<keyword evidence="2" id="KW-0812">Transmembrane</keyword>
<feature type="domain" description="DUF2510" evidence="3">
    <location>
        <begin position="53"/>
        <end position="83"/>
    </location>
</feature>
<dbReference type="Proteomes" id="UP000449906">
    <property type="component" value="Unassembled WGS sequence"/>
</dbReference>
<keyword evidence="2" id="KW-0472">Membrane</keyword>
<reference evidence="4 5" key="1">
    <citation type="submission" date="2019-09" db="EMBL/GenBank/DDBJ databases">
        <title>Pimelobacter sp. isolated from Paulinella.</title>
        <authorList>
            <person name="Jeong S.E."/>
        </authorList>
    </citation>
    <scope>NUCLEOTIDE SEQUENCE [LARGE SCALE GENOMIC DNA]</scope>
    <source>
        <strain evidence="4 5">Pch-N</strain>
    </source>
</reference>
<sequence>MLDAERREAAPRRGRRCGHGVHCAGGAAGYGVVVPSDRPPQEARVPGPTPSQPGWYPDADGNQRWYDGNAWTDHVRGDQQGAAQGGAQGAAQGAAQGDETVAVPPEPTAVLPSLPPPPPGPPPGTLGTPSSLEVGGGKGLRIAIAVLGVVLLLAIVVVGGIVLLGKDDGGKDEKVSEETSGTTDGDTPSDAPTSGLDLPTIDPSDFPTDLPSGLPSDLPSIPFPTKLPSEFPTDLLPSDFPTNPSELESWFSDFLEQVSPR</sequence>